<proteinExistence type="predicted"/>
<feature type="region of interest" description="Disordered" evidence="1">
    <location>
        <begin position="73"/>
        <end position="103"/>
    </location>
</feature>
<dbReference type="Proteomes" id="UP000237968">
    <property type="component" value="Unassembled WGS sequence"/>
</dbReference>
<dbReference type="RefSeq" id="WP_106390971.1">
    <property type="nucleotide sequence ID" value="NZ_PVNK01000081.1"/>
</dbReference>
<comment type="caution">
    <text evidence="2">The sequence shown here is derived from an EMBL/GenBank/DDBJ whole genome shotgun (WGS) entry which is preliminary data.</text>
</comment>
<evidence type="ECO:0000256" key="1">
    <source>
        <dbReference type="SAM" id="MobiDB-lite"/>
    </source>
</evidence>
<dbReference type="EMBL" id="PVNK01000081">
    <property type="protein sequence ID" value="PRQ03472.1"/>
    <property type="molecule type" value="Genomic_DNA"/>
</dbReference>
<protein>
    <submittedName>
        <fullName evidence="2">Uncharacterized protein</fullName>
    </submittedName>
</protein>
<gene>
    <name evidence="2" type="ORF">ENSA5_15020</name>
</gene>
<accession>A0A2S9YEL8</accession>
<name>A0A2S9YEL8_9BACT</name>
<organism evidence="2 3">
    <name type="scientific">Enhygromyxa salina</name>
    <dbReference type="NCBI Taxonomy" id="215803"/>
    <lineage>
        <taxon>Bacteria</taxon>
        <taxon>Pseudomonadati</taxon>
        <taxon>Myxococcota</taxon>
        <taxon>Polyangia</taxon>
        <taxon>Nannocystales</taxon>
        <taxon>Nannocystaceae</taxon>
        <taxon>Enhygromyxa</taxon>
    </lineage>
</organism>
<reference evidence="2 3" key="1">
    <citation type="submission" date="2018-03" db="EMBL/GenBank/DDBJ databases">
        <title>Draft Genome Sequences of the Obligatory Marine Myxobacteria Enhygromyxa salina SWB005.</title>
        <authorList>
            <person name="Poehlein A."/>
            <person name="Moghaddam J.A."/>
            <person name="Harms H."/>
            <person name="Alanjari M."/>
            <person name="Koenig G.M."/>
            <person name="Daniel R."/>
            <person name="Schaeberle T.F."/>
        </authorList>
    </citation>
    <scope>NUCLEOTIDE SEQUENCE [LARGE SCALE GENOMIC DNA]</scope>
    <source>
        <strain evidence="2 3">SWB005</strain>
    </source>
</reference>
<sequence length="103" mass="11404">MCELAPQHDLDGTFEIQVAEQVVEMMPGDRTTLRPATGEFAWEVIIDQATWWWFSGAHYPSCRLAPRRREGLHHGLLGPSSTRRAAPASARLVPGHWASPATG</sequence>
<dbReference type="AlphaFoldDB" id="A0A2S9YEL8"/>
<feature type="compositionally biased region" description="Low complexity" evidence="1">
    <location>
        <begin position="79"/>
        <end position="91"/>
    </location>
</feature>
<evidence type="ECO:0000313" key="2">
    <source>
        <dbReference type="EMBL" id="PRQ03472.1"/>
    </source>
</evidence>
<keyword evidence="3" id="KW-1185">Reference proteome</keyword>
<evidence type="ECO:0000313" key="3">
    <source>
        <dbReference type="Proteomes" id="UP000237968"/>
    </source>
</evidence>